<comment type="caution">
    <text evidence="1">The sequence shown here is derived from an EMBL/GenBank/DDBJ whole genome shotgun (WGS) entry which is preliminary data.</text>
</comment>
<dbReference type="EMBL" id="JCNZ01000005">
    <property type="protein sequence ID" value="EWF92461.1"/>
    <property type="molecule type" value="Genomic_DNA"/>
</dbReference>
<evidence type="ECO:0000313" key="1">
    <source>
        <dbReference type="EMBL" id="EWF92461.1"/>
    </source>
</evidence>
<organism evidence="1 2">
    <name type="scientific">Klebsiella michiganensis</name>
    <dbReference type="NCBI Taxonomy" id="1134687"/>
    <lineage>
        <taxon>Bacteria</taxon>
        <taxon>Pseudomonadati</taxon>
        <taxon>Pseudomonadota</taxon>
        <taxon>Gammaproteobacteria</taxon>
        <taxon>Enterobacterales</taxon>
        <taxon>Enterobacteriaceae</taxon>
        <taxon>Klebsiella/Raoultella group</taxon>
        <taxon>Klebsiella</taxon>
    </lineage>
</organism>
<gene>
    <name evidence="1" type="ORF">L373_00752</name>
</gene>
<protein>
    <submittedName>
        <fullName evidence="1">Uncharacterized protein</fullName>
    </submittedName>
</protein>
<proteinExistence type="predicted"/>
<reference evidence="1 2" key="1">
    <citation type="submission" date="2014-01" db="EMBL/GenBank/DDBJ databases">
        <title>The Genome Sequence of Klebsiella oxytoca MGH 27.</title>
        <authorList>
            <consortium name="The Broad Institute Genomics Platform"/>
            <consortium name="The Broad Institute Genome Sequencing Center for Infectious Disease"/>
            <person name="Murphy C."/>
            <person name="Cosimi L."/>
            <person name="Cerqueira G."/>
            <person name="Feldgarden M."/>
            <person name="Earl A."/>
            <person name="Hung D."/>
            <person name="Onderdonk A.B."/>
            <person name="Ferraro M.J."/>
            <person name="Hooper D."/>
            <person name="Dekker J."/>
            <person name="O'Brien T."/>
            <person name="Huang S."/>
            <person name="Quan V."/>
            <person name="Ernst C."/>
            <person name="Delaney M."/>
            <person name="DuBois A."/>
            <person name="Kim D.S."/>
            <person name="Young S.K."/>
            <person name="Zeng Q."/>
            <person name="Gargeya S."/>
            <person name="Fitzgerald M."/>
            <person name="Abouelleil A."/>
            <person name="Alvarado L."/>
            <person name="Berlin A.M."/>
            <person name="Chapman S.B."/>
            <person name="Gainer-Dewar J."/>
            <person name="Goldberg J."/>
            <person name="Gnerre S."/>
            <person name="Griggs A."/>
            <person name="Gujja S."/>
            <person name="Hansen M."/>
            <person name="Howarth C."/>
            <person name="Imamovic A."/>
            <person name="Ireland A."/>
            <person name="Larimer J."/>
            <person name="McCowan C."/>
            <person name="Murphy C."/>
            <person name="Pearson M."/>
            <person name="Poon T.W."/>
            <person name="Priest M."/>
            <person name="Roberts A."/>
            <person name="Saif S."/>
            <person name="Shea T."/>
            <person name="Sykes S."/>
            <person name="Wortman J."/>
            <person name="Nusbaum C."/>
            <person name="Birren B."/>
        </authorList>
    </citation>
    <scope>NUCLEOTIDE SEQUENCE [LARGE SCALE GENOMIC DNA]</scope>
    <source>
        <strain evidence="1 2">MGH 27</strain>
    </source>
</reference>
<dbReference type="Proteomes" id="UP000020202">
    <property type="component" value="Unassembled WGS sequence"/>
</dbReference>
<accession>A0A7H5AEN6</accession>
<evidence type="ECO:0000313" key="2">
    <source>
        <dbReference type="Proteomes" id="UP000020202"/>
    </source>
</evidence>
<name>A0A7H5AEN6_9ENTR</name>
<dbReference type="AlphaFoldDB" id="A0A7H5AEN6"/>
<sequence length="54" mass="6408">MTRRFTLYAYKRSNVTAIYRSSNPEHLKPEWTARLWKQIPEVARGTKVSREVGQ</sequence>